<organism evidence="12 13">
    <name type="scientific">Cimex lectularius</name>
    <name type="common">Bed bug</name>
    <name type="synonym">Acanthia lectularia</name>
    <dbReference type="NCBI Taxonomy" id="79782"/>
    <lineage>
        <taxon>Eukaryota</taxon>
        <taxon>Metazoa</taxon>
        <taxon>Ecdysozoa</taxon>
        <taxon>Arthropoda</taxon>
        <taxon>Hexapoda</taxon>
        <taxon>Insecta</taxon>
        <taxon>Pterygota</taxon>
        <taxon>Neoptera</taxon>
        <taxon>Paraneoptera</taxon>
        <taxon>Hemiptera</taxon>
        <taxon>Heteroptera</taxon>
        <taxon>Panheteroptera</taxon>
        <taxon>Cimicomorpha</taxon>
        <taxon>Cimicidae</taxon>
        <taxon>Cimex</taxon>
    </lineage>
</organism>
<evidence type="ECO:0000259" key="11">
    <source>
        <dbReference type="Pfam" id="PF01728"/>
    </source>
</evidence>
<name>A0A8I6RER9_CIMLE</name>
<dbReference type="InterPro" id="IPR050082">
    <property type="entry name" value="RNA_methyltr_RlmE"/>
</dbReference>
<keyword evidence="8" id="KW-0496">Mitochondrion</keyword>
<reference evidence="12" key="1">
    <citation type="submission" date="2022-01" db="UniProtKB">
        <authorList>
            <consortium name="EnsemblMetazoa"/>
        </authorList>
    </citation>
    <scope>IDENTIFICATION</scope>
</reference>
<evidence type="ECO:0000256" key="8">
    <source>
        <dbReference type="ARBA" id="ARBA00023128"/>
    </source>
</evidence>
<dbReference type="KEGG" id="clec:106663220"/>
<dbReference type="HAMAP" id="MF_01547">
    <property type="entry name" value="RNA_methyltr_E"/>
    <property type="match status" value="1"/>
</dbReference>
<evidence type="ECO:0000256" key="2">
    <source>
        <dbReference type="ARBA" id="ARBA00009258"/>
    </source>
</evidence>
<dbReference type="PANTHER" id="PTHR10920">
    <property type="entry name" value="RIBOSOMAL RNA METHYLTRANSFERASE"/>
    <property type="match status" value="1"/>
</dbReference>
<dbReference type="EnsemblMetazoa" id="XM_014387932.2">
    <property type="protein sequence ID" value="XP_014243418.1"/>
    <property type="gene ID" value="LOC106663220"/>
</dbReference>
<dbReference type="Pfam" id="PF01728">
    <property type="entry name" value="FtsJ"/>
    <property type="match status" value="1"/>
</dbReference>
<dbReference type="GO" id="GO:0005759">
    <property type="term" value="C:mitochondrial matrix"/>
    <property type="evidence" value="ECO:0007669"/>
    <property type="project" value="UniProtKB-ARBA"/>
</dbReference>
<accession>A0A8I6RER9</accession>
<evidence type="ECO:0000313" key="12">
    <source>
        <dbReference type="EnsemblMetazoa" id="XP_014243418.1"/>
    </source>
</evidence>
<dbReference type="PIRSF" id="PIRSF005461">
    <property type="entry name" value="23S_rRNA_mtase"/>
    <property type="match status" value="1"/>
</dbReference>
<dbReference type="OMA" id="HRQTDHL"/>
<dbReference type="InterPro" id="IPR029063">
    <property type="entry name" value="SAM-dependent_MTases_sf"/>
</dbReference>
<dbReference type="GO" id="GO:1902775">
    <property type="term" value="P:mitochondrial large ribosomal subunit assembly"/>
    <property type="evidence" value="ECO:0007669"/>
    <property type="project" value="UniProtKB-ARBA"/>
</dbReference>
<sequence>MMAKSPIRYFSKGCSLCKQTPTNLKGKSKSSQDWLVRQLSDPYVEKAKVHNYRCRSAFKLLEINDKHKLLTPGLCVIDCGAAPGSWTQVAVQKTNSDGQDKSSPKGFVVGLDRLPIYPINGAVLLGACDFTSEKSQLALKEALKGKDADVVLSDMAPNATGVKTLDHTNIANLVYTFIRFALGVNASGGSLLVKLWEGEYCKKLENDISRFYSKVKWVKPPSSRTDSSEVFLLAKGFKGIVK</sequence>
<evidence type="ECO:0000256" key="3">
    <source>
        <dbReference type="ARBA" id="ARBA00022552"/>
    </source>
</evidence>
<evidence type="ECO:0000256" key="5">
    <source>
        <dbReference type="ARBA" id="ARBA00022679"/>
    </source>
</evidence>
<evidence type="ECO:0000256" key="1">
    <source>
        <dbReference type="ARBA" id="ARBA00004173"/>
    </source>
</evidence>
<dbReference type="FunFam" id="3.40.50.150:FF:000129">
    <property type="entry name" value="Mitochondrial rRNA methyltransferase 2"/>
    <property type="match status" value="1"/>
</dbReference>
<feature type="active site" description="Proton acceptor" evidence="10">
    <location>
        <position position="194"/>
    </location>
</feature>
<proteinExistence type="inferred from homology"/>
<dbReference type="Gene3D" id="3.40.50.150">
    <property type="entry name" value="Vaccinia Virus protein VP39"/>
    <property type="match status" value="1"/>
</dbReference>
<keyword evidence="7" id="KW-0809">Transit peptide</keyword>
<evidence type="ECO:0000256" key="4">
    <source>
        <dbReference type="ARBA" id="ARBA00022603"/>
    </source>
</evidence>
<evidence type="ECO:0000256" key="9">
    <source>
        <dbReference type="ARBA" id="ARBA00041184"/>
    </source>
</evidence>
<comment type="subcellular location">
    <subcellularLocation>
        <location evidence="1">Mitochondrion</location>
    </subcellularLocation>
</comment>
<dbReference type="InterPro" id="IPR002877">
    <property type="entry name" value="RNA_MeTrfase_FtsJ_dom"/>
</dbReference>
<dbReference type="Proteomes" id="UP000494040">
    <property type="component" value="Unassembled WGS sequence"/>
</dbReference>
<evidence type="ECO:0000256" key="6">
    <source>
        <dbReference type="ARBA" id="ARBA00022691"/>
    </source>
</evidence>
<gene>
    <name evidence="12" type="primary">106663220</name>
</gene>
<dbReference type="GO" id="GO:0008650">
    <property type="term" value="F:rRNA (uridine-2'-O-)-methyltransferase activity"/>
    <property type="evidence" value="ECO:0007669"/>
    <property type="project" value="TreeGrafter"/>
</dbReference>
<feature type="domain" description="Ribosomal RNA methyltransferase FtsJ" evidence="11">
    <location>
        <begin position="52"/>
        <end position="237"/>
    </location>
</feature>
<keyword evidence="5" id="KW-0808">Transferase</keyword>
<dbReference type="PANTHER" id="PTHR10920:SF18">
    <property type="entry name" value="RRNA METHYLTRANSFERASE 2, MITOCHONDRIAL"/>
    <property type="match status" value="1"/>
</dbReference>
<keyword evidence="4" id="KW-0489">Methyltransferase</keyword>
<keyword evidence="6 10" id="KW-0949">S-adenosyl-L-methionine</keyword>
<evidence type="ECO:0000313" key="13">
    <source>
        <dbReference type="Proteomes" id="UP000494040"/>
    </source>
</evidence>
<comment type="similarity">
    <text evidence="2">Belongs to the class I-like SAM-binding methyltransferase superfamily. RNA methyltransferase RlmE family.</text>
</comment>
<dbReference type="SUPFAM" id="SSF53335">
    <property type="entry name" value="S-adenosyl-L-methionine-dependent methyltransferases"/>
    <property type="match status" value="1"/>
</dbReference>
<dbReference type="AlphaFoldDB" id="A0A8I6RER9"/>
<keyword evidence="13" id="KW-1185">Reference proteome</keyword>
<keyword evidence="3" id="KW-0698">rRNA processing</keyword>
<dbReference type="OrthoDB" id="20105at2759"/>
<dbReference type="InterPro" id="IPR015507">
    <property type="entry name" value="rRNA-MeTfrase_E"/>
</dbReference>
<protein>
    <recommendedName>
        <fullName evidence="9">rRNA methyltransferase 2, mitochondrial</fullName>
    </recommendedName>
</protein>
<evidence type="ECO:0000256" key="7">
    <source>
        <dbReference type="ARBA" id="ARBA00022946"/>
    </source>
</evidence>
<evidence type="ECO:0000256" key="10">
    <source>
        <dbReference type="PIRSR" id="PIRSR005461-1"/>
    </source>
</evidence>